<dbReference type="PANTHER" id="PTHR38813:SF1">
    <property type="entry name" value="TOXIN RELE1-RELATED"/>
    <property type="match status" value="1"/>
</dbReference>
<dbReference type="EMBL" id="JXOJ01000002">
    <property type="protein sequence ID" value="KLK88800.1"/>
    <property type="molecule type" value="Genomic_DNA"/>
</dbReference>
<comment type="caution">
    <text evidence="1">The sequence shown here is derived from an EMBL/GenBank/DDBJ whole genome shotgun (WGS) entry which is preliminary data.</text>
</comment>
<dbReference type="AlphaFoldDB" id="A0A0H1R0V4"/>
<sequence>MTFAVLFRQSAADFLHSLPEKSQRIITAKLAILRIDPYPGSGGDKERLNTGDTEVFRLHIGRTFTAIYLIHTDRNRVEITHLMTIEQAHKRYGRL</sequence>
<organism evidence="1 2">
    <name type="scientific">Methanoculleus sediminis</name>
    <dbReference type="NCBI Taxonomy" id="1550566"/>
    <lineage>
        <taxon>Archaea</taxon>
        <taxon>Methanobacteriati</taxon>
        <taxon>Methanobacteriota</taxon>
        <taxon>Stenosarchaea group</taxon>
        <taxon>Methanomicrobia</taxon>
        <taxon>Methanomicrobiales</taxon>
        <taxon>Methanomicrobiaceae</taxon>
        <taxon>Methanoculleus</taxon>
    </lineage>
</organism>
<dbReference type="SUPFAM" id="SSF143011">
    <property type="entry name" value="RelE-like"/>
    <property type="match status" value="1"/>
</dbReference>
<evidence type="ECO:0000313" key="2">
    <source>
        <dbReference type="Proteomes" id="UP000035301"/>
    </source>
</evidence>
<dbReference type="OrthoDB" id="228407at2157"/>
<dbReference type="PATRIC" id="fig|1550566.3.peg.1619"/>
<reference evidence="1 2" key="1">
    <citation type="journal article" date="2015" name="Int. J. Syst. Evol. Microbiol.">
        <title>Methanoculleus sediminis sp. nov., a methanogen from sediments near a submarine mud volcano.</title>
        <authorList>
            <person name="Chen S.C."/>
            <person name="Chen M.F."/>
            <person name="Lai M.C."/>
            <person name="Weng C.Y."/>
            <person name="Wu S.Y."/>
            <person name="Lin S."/>
            <person name="Yang T.F."/>
            <person name="Chen P.C."/>
        </authorList>
    </citation>
    <scope>NUCLEOTIDE SEQUENCE [LARGE SCALE GENOMIC DNA]</scope>
    <source>
        <strain evidence="1 2">S3Fa</strain>
    </source>
</reference>
<name>A0A0H1R0V4_9EURY</name>
<protein>
    <recommendedName>
        <fullName evidence="3">Plasmid stabilization protein</fullName>
    </recommendedName>
</protein>
<dbReference type="Proteomes" id="UP000035301">
    <property type="component" value="Unassembled WGS sequence"/>
</dbReference>
<dbReference type="STRING" id="1550566.SZ63_07455"/>
<dbReference type="RefSeq" id="WP_048183393.1">
    <property type="nucleotide sequence ID" value="NZ_JXOJ01000002.1"/>
</dbReference>
<dbReference type="PANTHER" id="PTHR38813">
    <property type="match status" value="1"/>
</dbReference>
<evidence type="ECO:0000313" key="1">
    <source>
        <dbReference type="EMBL" id="KLK88800.1"/>
    </source>
</evidence>
<dbReference type="Gene3D" id="3.30.2310.20">
    <property type="entry name" value="RelE-like"/>
    <property type="match status" value="1"/>
</dbReference>
<dbReference type="InterPro" id="IPR052747">
    <property type="entry name" value="TA_system_RelE_toxin"/>
</dbReference>
<dbReference type="InterPro" id="IPR035093">
    <property type="entry name" value="RelE/ParE_toxin_dom_sf"/>
</dbReference>
<keyword evidence="2" id="KW-1185">Reference proteome</keyword>
<proteinExistence type="predicted"/>
<evidence type="ECO:0008006" key="3">
    <source>
        <dbReference type="Google" id="ProtNLM"/>
    </source>
</evidence>
<accession>A0A0H1R0V4</accession>
<gene>
    <name evidence="1" type="ORF">SZ63_07455</name>
</gene>